<dbReference type="SUPFAM" id="SSF52540">
    <property type="entry name" value="P-loop containing nucleoside triphosphate hydrolases"/>
    <property type="match status" value="1"/>
</dbReference>
<dbReference type="RefSeq" id="WP_085288719.1">
    <property type="nucleotide sequence ID" value="NZ_NCXM01000003.1"/>
</dbReference>
<dbReference type="SMART" id="SM00382">
    <property type="entry name" value="AAA"/>
    <property type="match status" value="1"/>
</dbReference>
<evidence type="ECO:0000313" key="3">
    <source>
        <dbReference type="Proteomes" id="UP000242320"/>
    </source>
</evidence>
<sequence length="461" mass="49057">MNSRNYDPRAVDTSVDLPERRRPVTDVAEWLRGLDPGVGQALHALGELLIGVGDHAETTETAEEFALRCLCVIDGGQLLDEQSALNAVSRLTTALVLAQWIEDHGSSCEIGSGEHTQPPSWTQTKVGGRIYRHPQCLQVHFPAGTIAAIGCVIGIETRDSVLRAPEVSVCTLQRDQAAAREILDRLSARAADFNPFRGRAIRATAVKGLNFTVIDLPALATRDHVIVPETVWTEIDLAIAAVRDRHELLNASGLGARRGVLLCGPPGTGKSAVSAVVAKEVVGEFTVIYVEAKAGVQLLTAVVEEAQQLGGPVLLILEDVDLWCRDRASGPGAGLSELLGAMDIRPESRILTLASTNDAATLDKAAIRTGRFDSVIEIGYPDRSASARILTALLRVLPGGGAVDSGTVAAALPQHTSGSDIRELVRRAVLTGVERHVSTEALLAEVGRGRYRAETPTGTYL</sequence>
<dbReference type="GO" id="GO:0051301">
    <property type="term" value="P:cell division"/>
    <property type="evidence" value="ECO:0007669"/>
    <property type="project" value="UniProtKB-KW"/>
</dbReference>
<dbReference type="EMBL" id="NCXM01000003">
    <property type="protein sequence ID" value="OSC31654.1"/>
    <property type="molecule type" value="Genomic_DNA"/>
</dbReference>
<protein>
    <submittedName>
        <fullName evidence="2">Cell division protein</fullName>
    </submittedName>
</protein>
<dbReference type="InterPro" id="IPR003593">
    <property type="entry name" value="AAA+_ATPase"/>
</dbReference>
<dbReference type="CDD" id="cd19481">
    <property type="entry name" value="RecA-like_protease"/>
    <property type="match status" value="1"/>
</dbReference>
<proteinExistence type="predicted"/>
<dbReference type="OrthoDB" id="9809379at2"/>
<dbReference type="GO" id="GO:0016887">
    <property type="term" value="F:ATP hydrolysis activity"/>
    <property type="evidence" value="ECO:0007669"/>
    <property type="project" value="InterPro"/>
</dbReference>
<dbReference type="Pfam" id="PF00004">
    <property type="entry name" value="AAA"/>
    <property type="match status" value="1"/>
</dbReference>
<dbReference type="Gene3D" id="1.10.8.60">
    <property type="match status" value="1"/>
</dbReference>
<dbReference type="GO" id="GO:0005524">
    <property type="term" value="F:ATP binding"/>
    <property type="evidence" value="ECO:0007669"/>
    <property type="project" value="InterPro"/>
</dbReference>
<dbReference type="InterPro" id="IPR027417">
    <property type="entry name" value="P-loop_NTPase"/>
</dbReference>
<name>A0A1X2LCE6_9MYCO</name>
<dbReference type="InterPro" id="IPR050168">
    <property type="entry name" value="AAA_ATPase_domain"/>
</dbReference>
<organism evidence="2 3">
    <name type="scientific">Mycolicibacterium vulneris</name>
    <dbReference type="NCBI Taxonomy" id="547163"/>
    <lineage>
        <taxon>Bacteria</taxon>
        <taxon>Bacillati</taxon>
        <taxon>Actinomycetota</taxon>
        <taxon>Actinomycetes</taxon>
        <taxon>Mycobacteriales</taxon>
        <taxon>Mycobacteriaceae</taxon>
        <taxon>Mycolicibacterium</taxon>
    </lineage>
</organism>
<dbReference type="Gene3D" id="3.40.50.300">
    <property type="entry name" value="P-loop containing nucleotide triphosphate hydrolases"/>
    <property type="match status" value="1"/>
</dbReference>
<evidence type="ECO:0000313" key="2">
    <source>
        <dbReference type="EMBL" id="OSC31654.1"/>
    </source>
</evidence>
<feature type="domain" description="AAA+ ATPase" evidence="1">
    <location>
        <begin position="256"/>
        <end position="382"/>
    </location>
</feature>
<dbReference type="InterPro" id="IPR003959">
    <property type="entry name" value="ATPase_AAA_core"/>
</dbReference>
<dbReference type="Proteomes" id="UP000242320">
    <property type="component" value="Unassembled WGS sequence"/>
</dbReference>
<reference evidence="2 3" key="1">
    <citation type="submission" date="2017-04" db="EMBL/GenBank/DDBJ databases">
        <title>The new phylogeny of genus Mycobacterium.</title>
        <authorList>
            <person name="Tortoli E."/>
            <person name="Trovato A."/>
            <person name="Cirillo D.M."/>
        </authorList>
    </citation>
    <scope>NUCLEOTIDE SEQUENCE [LARGE SCALE GENOMIC DNA]</scope>
    <source>
        <strain evidence="2 3">DSM 45247</strain>
    </source>
</reference>
<keyword evidence="2" id="KW-0132">Cell division</keyword>
<keyword evidence="3" id="KW-1185">Reference proteome</keyword>
<dbReference type="PANTHER" id="PTHR23077">
    <property type="entry name" value="AAA-FAMILY ATPASE"/>
    <property type="match status" value="1"/>
</dbReference>
<dbReference type="AlphaFoldDB" id="A0A1X2LCE6"/>
<accession>A0A1X2LCE6</accession>
<keyword evidence="2" id="KW-0131">Cell cycle</keyword>
<comment type="caution">
    <text evidence="2">The sequence shown here is derived from an EMBL/GenBank/DDBJ whole genome shotgun (WGS) entry which is preliminary data.</text>
</comment>
<evidence type="ECO:0000259" key="1">
    <source>
        <dbReference type="SMART" id="SM00382"/>
    </source>
</evidence>
<gene>
    <name evidence="2" type="ORF">B8W69_04285</name>
</gene>